<dbReference type="AlphaFoldDB" id="A0A1E3Q872"/>
<proteinExistence type="predicted"/>
<evidence type="ECO:0000313" key="2">
    <source>
        <dbReference type="Proteomes" id="UP000094385"/>
    </source>
</evidence>
<organism evidence="1 2">
    <name type="scientific">Lipomyces starkeyi NRRL Y-11557</name>
    <dbReference type="NCBI Taxonomy" id="675824"/>
    <lineage>
        <taxon>Eukaryota</taxon>
        <taxon>Fungi</taxon>
        <taxon>Dikarya</taxon>
        <taxon>Ascomycota</taxon>
        <taxon>Saccharomycotina</taxon>
        <taxon>Lipomycetes</taxon>
        <taxon>Lipomycetales</taxon>
        <taxon>Lipomycetaceae</taxon>
        <taxon>Lipomyces</taxon>
    </lineage>
</organism>
<dbReference type="Proteomes" id="UP000094385">
    <property type="component" value="Unassembled WGS sequence"/>
</dbReference>
<sequence length="148" mass="17121">MDTLLILEDDLDWNPNLKRTMETLSIQMQDSNIRQTSPSDYERENAPYGLDWDVLYLGSWRHGGHPDFSDIFQKWADPDVPEAAQLNKGKYSNYNALRNFGLTDDEIGKKKGTRPGIFDSENYCICNYATGRPEIIVSTVVHRRFEAW</sequence>
<protein>
    <submittedName>
        <fullName evidence="1">Uncharacterized protein</fullName>
    </submittedName>
</protein>
<gene>
    <name evidence="1" type="ORF">LIPSTDRAFT_3676</name>
</gene>
<dbReference type="EMBL" id="KV454294">
    <property type="protein sequence ID" value="ODQ73352.1"/>
    <property type="molecule type" value="Genomic_DNA"/>
</dbReference>
<dbReference type="OrthoDB" id="47375at2759"/>
<evidence type="ECO:0000313" key="1">
    <source>
        <dbReference type="EMBL" id="ODQ73352.1"/>
    </source>
</evidence>
<keyword evidence="2" id="KW-1185">Reference proteome</keyword>
<accession>A0A1E3Q872</accession>
<reference evidence="1 2" key="1">
    <citation type="journal article" date="2016" name="Proc. Natl. Acad. Sci. U.S.A.">
        <title>Comparative genomics of biotechnologically important yeasts.</title>
        <authorList>
            <person name="Riley R."/>
            <person name="Haridas S."/>
            <person name="Wolfe K.H."/>
            <person name="Lopes M.R."/>
            <person name="Hittinger C.T."/>
            <person name="Goeker M."/>
            <person name="Salamov A.A."/>
            <person name="Wisecaver J.H."/>
            <person name="Long T.M."/>
            <person name="Calvey C.H."/>
            <person name="Aerts A.L."/>
            <person name="Barry K.W."/>
            <person name="Choi C."/>
            <person name="Clum A."/>
            <person name="Coughlan A.Y."/>
            <person name="Deshpande S."/>
            <person name="Douglass A.P."/>
            <person name="Hanson S.J."/>
            <person name="Klenk H.-P."/>
            <person name="LaButti K.M."/>
            <person name="Lapidus A."/>
            <person name="Lindquist E.A."/>
            <person name="Lipzen A.M."/>
            <person name="Meier-Kolthoff J.P."/>
            <person name="Ohm R.A."/>
            <person name="Otillar R.P."/>
            <person name="Pangilinan J.L."/>
            <person name="Peng Y."/>
            <person name="Rokas A."/>
            <person name="Rosa C.A."/>
            <person name="Scheuner C."/>
            <person name="Sibirny A.A."/>
            <person name="Slot J.C."/>
            <person name="Stielow J.B."/>
            <person name="Sun H."/>
            <person name="Kurtzman C.P."/>
            <person name="Blackwell M."/>
            <person name="Grigoriev I.V."/>
            <person name="Jeffries T.W."/>
        </authorList>
    </citation>
    <scope>NUCLEOTIDE SEQUENCE [LARGE SCALE GENOMIC DNA]</scope>
    <source>
        <strain evidence="1 2">NRRL Y-11557</strain>
    </source>
</reference>
<name>A0A1E3Q872_LIPST</name>